<feature type="region of interest" description="Disordered" evidence="6">
    <location>
        <begin position="115"/>
        <end position="165"/>
    </location>
</feature>
<evidence type="ECO:0000256" key="4">
    <source>
        <dbReference type="ARBA" id="ARBA00023163"/>
    </source>
</evidence>
<keyword evidence="9" id="KW-1185">Reference proteome</keyword>
<feature type="compositionally biased region" description="Polar residues" evidence="6">
    <location>
        <begin position="151"/>
        <end position="165"/>
    </location>
</feature>
<dbReference type="EMBL" id="MDYN01000057">
    <property type="protein sequence ID" value="OQD79205.1"/>
    <property type="molecule type" value="Genomic_DNA"/>
</dbReference>
<dbReference type="AlphaFoldDB" id="A0A1V6PQE2"/>
<dbReference type="InterPro" id="IPR001138">
    <property type="entry name" value="Zn2Cys6_DnaBD"/>
</dbReference>
<dbReference type="Proteomes" id="UP000191672">
    <property type="component" value="Unassembled WGS sequence"/>
</dbReference>
<keyword evidence="2" id="KW-0805">Transcription regulation</keyword>
<dbReference type="GO" id="GO:0045944">
    <property type="term" value="P:positive regulation of transcription by RNA polymerase II"/>
    <property type="evidence" value="ECO:0007669"/>
    <property type="project" value="TreeGrafter"/>
</dbReference>
<evidence type="ECO:0000256" key="3">
    <source>
        <dbReference type="ARBA" id="ARBA00023125"/>
    </source>
</evidence>
<dbReference type="PANTHER" id="PTHR37534">
    <property type="entry name" value="TRANSCRIPTIONAL ACTIVATOR PROTEIN UGA3"/>
    <property type="match status" value="1"/>
</dbReference>
<evidence type="ECO:0000256" key="6">
    <source>
        <dbReference type="SAM" id="MobiDB-lite"/>
    </source>
</evidence>
<dbReference type="Gene3D" id="4.10.240.10">
    <property type="entry name" value="Zn(2)-C6 fungal-type DNA-binding domain"/>
    <property type="match status" value="1"/>
</dbReference>
<organism evidence="8 9">
    <name type="scientific">Penicillium antarcticum</name>
    <dbReference type="NCBI Taxonomy" id="416450"/>
    <lineage>
        <taxon>Eukaryota</taxon>
        <taxon>Fungi</taxon>
        <taxon>Dikarya</taxon>
        <taxon>Ascomycota</taxon>
        <taxon>Pezizomycotina</taxon>
        <taxon>Eurotiomycetes</taxon>
        <taxon>Eurotiomycetidae</taxon>
        <taxon>Eurotiales</taxon>
        <taxon>Aspergillaceae</taxon>
        <taxon>Penicillium</taxon>
    </lineage>
</organism>
<dbReference type="GO" id="GO:0000976">
    <property type="term" value="F:transcription cis-regulatory region binding"/>
    <property type="evidence" value="ECO:0007669"/>
    <property type="project" value="TreeGrafter"/>
</dbReference>
<dbReference type="GO" id="GO:0008270">
    <property type="term" value="F:zinc ion binding"/>
    <property type="evidence" value="ECO:0007669"/>
    <property type="project" value="InterPro"/>
</dbReference>
<proteinExistence type="predicted"/>
<evidence type="ECO:0000256" key="1">
    <source>
        <dbReference type="ARBA" id="ARBA00004123"/>
    </source>
</evidence>
<gene>
    <name evidence="8" type="ORF">PENANT_c057G09056</name>
</gene>
<dbReference type="SMART" id="SM00066">
    <property type="entry name" value="GAL4"/>
    <property type="match status" value="1"/>
</dbReference>
<dbReference type="SUPFAM" id="SSF57701">
    <property type="entry name" value="Zn2/Cys6 DNA-binding domain"/>
    <property type="match status" value="1"/>
</dbReference>
<evidence type="ECO:0000256" key="2">
    <source>
        <dbReference type="ARBA" id="ARBA00023015"/>
    </source>
</evidence>
<keyword evidence="3" id="KW-0238">DNA-binding</keyword>
<dbReference type="GO" id="GO:0005634">
    <property type="term" value="C:nucleus"/>
    <property type="evidence" value="ECO:0007669"/>
    <property type="project" value="UniProtKB-SubCell"/>
</dbReference>
<keyword evidence="5" id="KW-0539">Nucleus</keyword>
<evidence type="ECO:0000313" key="9">
    <source>
        <dbReference type="Proteomes" id="UP000191672"/>
    </source>
</evidence>
<dbReference type="CDD" id="cd00067">
    <property type="entry name" value="GAL4"/>
    <property type="match status" value="1"/>
</dbReference>
<comment type="caution">
    <text evidence="8">The sequence shown here is derived from an EMBL/GenBank/DDBJ whole genome shotgun (WGS) entry which is preliminary data.</text>
</comment>
<dbReference type="InterPro" id="IPR036864">
    <property type="entry name" value="Zn2-C6_fun-type_DNA-bd_sf"/>
</dbReference>
<reference evidence="9" key="1">
    <citation type="journal article" date="2017" name="Nat. Microbiol.">
        <title>Global analysis of biosynthetic gene clusters reveals vast potential of secondary metabolite production in Penicillium species.</title>
        <authorList>
            <person name="Nielsen J.C."/>
            <person name="Grijseels S."/>
            <person name="Prigent S."/>
            <person name="Ji B."/>
            <person name="Dainat J."/>
            <person name="Nielsen K.F."/>
            <person name="Frisvad J.C."/>
            <person name="Workman M."/>
            <person name="Nielsen J."/>
        </authorList>
    </citation>
    <scope>NUCLEOTIDE SEQUENCE [LARGE SCALE GENOMIC DNA]</scope>
    <source>
        <strain evidence="9">IBT 31811</strain>
    </source>
</reference>
<dbReference type="Pfam" id="PF00172">
    <property type="entry name" value="Zn_clus"/>
    <property type="match status" value="1"/>
</dbReference>
<comment type="subcellular location">
    <subcellularLocation>
        <location evidence="1">Nucleus</location>
    </subcellularLocation>
</comment>
<feature type="compositionally biased region" description="Basic and acidic residues" evidence="6">
    <location>
        <begin position="121"/>
        <end position="136"/>
    </location>
</feature>
<feature type="domain" description="Zn(2)-C6 fungal-type" evidence="7">
    <location>
        <begin position="70"/>
        <end position="108"/>
    </location>
</feature>
<sequence length="659" mass="74509">MQQHIVEPITGLDLSKLSASGSTKEQPTQPIGIEDSAQADLDNILALCPLFLFPSPYLFYLILSRETLEGCRTCRIRKVKCDEEKLPSQAHEEPQCRRCLAARILCEWKGGPIPRRSNRASTDRSSSREVPERDETPTASQVNPARKRSHLQVTSASSGSLSIRSPASGAQARSIQASNSLSLSVFDRQCLDYLQDSILVVILGKHWPWSTVSYAYHKVATRESMVMSMMLASAAREIHRSKLYDTENSYDQIMSNEQSDMDGRIHYGRALSGLREALKQDVKTPRQIEAIFITLWLMIDYENRFGSGASAINIHIRGIETLLHNHIVPLLQGHTRLPVITTEGQDPLQETQARLEVTGLENTANSANLSAPGPVHGLGGTCVPLFLLWTLYFFTPAALFFGSETARLDTDIFRFFLRSEAGNTPLSLPHLYRLSRQSPARFWGEEYPMSSQLDDLENLSGLTLYHRSHVIQFKITEMFKQSSTSDISFGEGSPYQRIIKEINALSIEYDTLLTSARRSNTCDVAGDRRVMETVFWSAITYYGTIVYFHLCFQDLVNDWSGIQNYNTIIPLSTAVSQVLELGLKLHRSRPRLVVRIVWPLFIAGIATSDQIYQDWVSIRLRELGRYGQNYDRICRRFDEIIQGNQPISREKRGHYYLGG</sequence>
<name>A0A1V6PQE2_9EURO</name>
<evidence type="ECO:0000313" key="8">
    <source>
        <dbReference type="EMBL" id="OQD79205.1"/>
    </source>
</evidence>
<evidence type="ECO:0000259" key="7">
    <source>
        <dbReference type="PROSITE" id="PS50048"/>
    </source>
</evidence>
<accession>A0A1V6PQE2</accession>
<dbReference type="InterPro" id="IPR021858">
    <property type="entry name" value="Fun_TF"/>
</dbReference>
<dbReference type="STRING" id="416450.A0A1V6PQE2"/>
<dbReference type="PANTHER" id="PTHR37534:SF49">
    <property type="entry name" value="LYSINE BIOSYNTHESIS REGULATORY PROTEIN LYS14"/>
    <property type="match status" value="1"/>
</dbReference>
<dbReference type="GO" id="GO:0000981">
    <property type="term" value="F:DNA-binding transcription factor activity, RNA polymerase II-specific"/>
    <property type="evidence" value="ECO:0007669"/>
    <property type="project" value="InterPro"/>
</dbReference>
<protein>
    <recommendedName>
        <fullName evidence="7">Zn(2)-C6 fungal-type domain-containing protein</fullName>
    </recommendedName>
</protein>
<dbReference type="Pfam" id="PF11951">
    <property type="entry name" value="Fungal_trans_2"/>
    <property type="match status" value="1"/>
</dbReference>
<dbReference type="PROSITE" id="PS50048">
    <property type="entry name" value="ZN2_CY6_FUNGAL_2"/>
    <property type="match status" value="1"/>
</dbReference>
<evidence type="ECO:0000256" key="5">
    <source>
        <dbReference type="ARBA" id="ARBA00023242"/>
    </source>
</evidence>
<keyword evidence="4" id="KW-0804">Transcription</keyword>